<dbReference type="RefSeq" id="WP_247293062.1">
    <property type="nucleotide sequence ID" value="NZ_JAKNRW010000024.1"/>
</dbReference>
<gene>
    <name evidence="2" type="ORF">L9059_22250</name>
</gene>
<evidence type="ECO:0000313" key="2">
    <source>
        <dbReference type="EMBL" id="MCK1792850.1"/>
    </source>
</evidence>
<keyword evidence="3" id="KW-1185">Reference proteome</keyword>
<accession>A0ABT0F4C6</accession>
<proteinExistence type="predicted"/>
<reference evidence="2 3" key="1">
    <citation type="submission" date="2022-02" db="EMBL/GenBank/DDBJ databases">
        <title>Comparative genomics of the first Antarctic Pseudomonas spp. capable of biotransforming 2,4,6-Trinitrotoluene.</title>
        <authorList>
            <person name="Cabrera M.A."/>
            <person name="Marquez S.L."/>
            <person name="Perez-Donoso J.M."/>
        </authorList>
    </citation>
    <scope>NUCLEOTIDE SEQUENCE [LARGE SCALE GENOMIC DNA]</scope>
    <source>
        <strain evidence="2 3">TNT19</strain>
    </source>
</reference>
<protein>
    <submittedName>
        <fullName evidence="2">Uncharacterized protein</fullName>
    </submittedName>
</protein>
<evidence type="ECO:0000256" key="1">
    <source>
        <dbReference type="SAM" id="MobiDB-lite"/>
    </source>
</evidence>
<sequence length="46" mass="5327">MDKADKHADEKIDNEATHLDKERHKGDQHLEKELTKDLQTFKGPAN</sequence>
<dbReference type="Proteomes" id="UP001299876">
    <property type="component" value="Unassembled WGS sequence"/>
</dbReference>
<organism evidence="2 3">
    <name type="scientific">Pseudomonas violetae</name>
    <dbReference type="NCBI Taxonomy" id="2915813"/>
    <lineage>
        <taxon>Bacteria</taxon>
        <taxon>Pseudomonadati</taxon>
        <taxon>Pseudomonadota</taxon>
        <taxon>Gammaproteobacteria</taxon>
        <taxon>Pseudomonadales</taxon>
        <taxon>Pseudomonadaceae</taxon>
        <taxon>Pseudomonas</taxon>
    </lineage>
</organism>
<evidence type="ECO:0000313" key="3">
    <source>
        <dbReference type="Proteomes" id="UP001299876"/>
    </source>
</evidence>
<dbReference type="EMBL" id="JAKNRW010000024">
    <property type="protein sequence ID" value="MCK1792850.1"/>
    <property type="molecule type" value="Genomic_DNA"/>
</dbReference>
<comment type="caution">
    <text evidence="2">The sequence shown here is derived from an EMBL/GenBank/DDBJ whole genome shotgun (WGS) entry which is preliminary data.</text>
</comment>
<feature type="region of interest" description="Disordered" evidence="1">
    <location>
        <begin position="1"/>
        <end position="46"/>
    </location>
</feature>
<feature type="compositionally biased region" description="Basic and acidic residues" evidence="1">
    <location>
        <begin position="1"/>
        <end position="36"/>
    </location>
</feature>
<name>A0ABT0F4C6_9PSED</name>